<dbReference type="PROSITE" id="PS50132">
    <property type="entry name" value="RGS"/>
    <property type="match status" value="1"/>
</dbReference>
<dbReference type="InterPro" id="IPR036305">
    <property type="entry name" value="RGS_sf"/>
</dbReference>
<dbReference type="WBParaSite" id="SBAD_0000710301-mRNA-1">
    <property type="protein sequence ID" value="SBAD_0000710301-mRNA-1"/>
    <property type="gene ID" value="SBAD_0000710301"/>
</dbReference>
<protein>
    <submittedName>
        <fullName evidence="4">RGS domain-containing protein</fullName>
    </submittedName>
</protein>
<dbReference type="PANTHER" id="PTHR10845:SF192">
    <property type="entry name" value="DOUBLE HIT, ISOFORM B"/>
    <property type="match status" value="1"/>
</dbReference>
<dbReference type="FunFam" id="1.10.167.10:FF:000001">
    <property type="entry name" value="Putative regulator of g-protein signaling 12"/>
    <property type="match status" value="1"/>
</dbReference>
<organism evidence="4">
    <name type="scientific">Soboliphyme baturini</name>
    <dbReference type="NCBI Taxonomy" id="241478"/>
    <lineage>
        <taxon>Eukaryota</taxon>
        <taxon>Metazoa</taxon>
        <taxon>Ecdysozoa</taxon>
        <taxon>Nematoda</taxon>
        <taxon>Enoplea</taxon>
        <taxon>Dorylaimia</taxon>
        <taxon>Dioctophymatida</taxon>
        <taxon>Dioctophymatoidea</taxon>
        <taxon>Soboliphymatidae</taxon>
        <taxon>Soboliphyme</taxon>
    </lineage>
</organism>
<feature type="domain" description="RGS" evidence="1">
    <location>
        <begin position="43"/>
        <end position="159"/>
    </location>
</feature>
<dbReference type="OrthoDB" id="196547at2759"/>
<evidence type="ECO:0000259" key="1">
    <source>
        <dbReference type="PROSITE" id="PS50132"/>
    </source>
</evidence>
<proteinExistence type="predicted"/>
<dbReference type="SUPFAM" id="SSF48097">
    <property type="entry name" value="Regulator of G-protein signaling, RGS"/>
    <property type="match status" value="1"/>
</dbReference>
<dbReference type="PRINTS" id="PR01301">
    <property type="entry name" value="RGSPROTEIN"/>
</dbReference>
<evidence type="ECO:0000313" key="3">
    <source>
        <dbReference type="Proteomes" id="UP000270296"/>
    </source>
</evidence>
<dbReference type="Gene3D" id="1.10.167.10">
    <property type="entry name" value="Regulator of G-protein Signalling 4, domain 2"/>
    <property type="match status" value="1"/>
</dbReference>
<reference evidence="4" key="1">
    <citation type="submission" date="2016-06" db="UniProtKB">
        <authorList>
            <consortium name="WormBaseParasite"/>
        </authorList>
    </citation>
    <scope>IDENTIFICATION</scope>
</reference>
<evidence type="ECO:0000313" key="4">
    <source>
        <dbReference type="WBParaSite" id="SBAD_0000710301-mRNA-1"/>
    </source>
</evidence>
<name>A0A183IT93_9BILA</name>
<accession>A0A183IT93</accession>
<dbReference type="Pfam" id="PF00615">
    <property type="entry name" value="RGS"/>
    <property type="match status" value="1"/>
</dbReference>
<dbReference type="SMART" id="SM00315">
    <property type="entry name" value="RGS"/>
    <property type="match status" value="1"/>
</dbReference>
<dbReference type="EMBL" id="UZAM01010085">
    <property type="protein sequence ID" value="VDP10939.1"/>
    <property type="molecule type" value="Genomic_DNA"/>
</dbReference>
<evidence type="ECO:0000313" key="2">
    <source>
        <dbReference type="EMBL" id="VDP10939.1"/>
    </source>
</evidence>
<keyword evidence="3" id="KW-1185">Reference proteome</keyword>
<dbReference type="InterPro" id="IPR016137">
    <property type="entry name" value="RGS"/>
</dbReference>
<dbReference type="AlphaFoldDB" id="A0A183IT93"/>
<dbReference type="InterPro" id="IPR044926">
    <property type="entry name" value="RGS_subdomain_2"/>
</dbReference>
<sequence length="179" mass="21031">MERRKIRSKWVLAVEHFQIVRQLSRQVFKIPKNVEELIQISASFEQMLKNRTLRCLFSQFLEREYSEENLIFWLACEEVNQIKDSAVVAKKINEIYESFITKNAPLELNLSSDVRLQIIASIGNPDPSIFRTAQDQIFLLMKNDSYPRFLKSDLYLKLMKSFDESGQISSRRTMSEADV</sequence>
<dbReference type="PANTHER" id="PTHR10845">
    <property type="entry name" value="REGULATOR OF G PROTEIN SIGNALING"/>
    <property type="match status" value="1"/>
</dbReference>
<reference evidence="2 3" key="2">
    <citation type="submission" date="2018-11" db="EMBL/GenBank/DDBJ databases">
        <authorList>
            <consortium name="Pathogen Informatics"/>
        </authorList>
    </citation>
    <scope>NUCLEOTIDE SEQUENCE [LARGE SCALE GENOMIC DNA]</scope>
</reference>
<dbReference type="Proteomes" id="UP000270296">
    <property type="component" value="Unassembled WGS sequence"/>
</dbReference>
<gene>
    <name evidence="2" type="ORF">SBAD_LOCUS6840</name>
</gene>